<evidence type="ECO:0000256" key="1">
    <source>
        <dbReference type="SAM" id="MobiDB-lite"/>
    </source>
</evidence>
<feature type="region of interest" description="Disordered" evidence="1">
    <location>
        <begin position="83"/>
        <end position="162"/>
    </location>
</feature>
<feature type="compositionally biased region" description="Low complexity" evidence="1">
    <location>
        <begin position="510"/>
        <end position="530"/>
    </location>
</feature>
<feature type="compositionally biased region" description="Basic and acidic residues" evidence="1">
    <location>
        <begin position="421"/>
        <end position="459"/>
    </location>
</feature>
<feature type="compositionally biased region" description="Basic and acidic residues" evidence="1">
    <location>
        <begin position="361"/>
        <end position="370"/>
    </location>
</feature>
<feature type="region of interest" description="Disordered" evidence="1">
    <location>
        <begin position="179"/>
        <end position="276"/>
    </location>
</feature>
<dbReference type="EMBL" id="VLTO01000036">
    <property type="protein sequence ID" value="KAA0173197.1"/>
    <property type="molecule type" value="Genomic_DNA"/>
</dbReference>
<gene>
    <name evidence="2" type="ORF">FNF27_05285</name>
</gene>
<feature type="compositionally biased region" description="Low complexity" evidence="1">
    <location>
        <begin position="404"/>
        <end position="417"/>
    </location>
</feature>
<feature type="compositionally biased region" description="Polar residues" evidence="1">
    <location>
        <begin position="834"/>
        <end position="843"/>
    </location>
</feature>
<evidence type="ECO:0000313" key="3">
    <source>
        <dbReference type="Proteomes" id="UP000322899"/>
    </source>
</evidence>
<evidence type="ECO:0000313" key="2">
    <source>
        <dbReference type="EMBL" id="KAA0173197.1"/>
    </source>
</evidence>
<feature type="compositionally biased region" description="Low complexity" evidence="1">
    <location>
        <begin position="558"/>
        <end position="569"/>
    </location>
</feature>
<feature type="region of interest" description="Disordered" evidence="1">
    <location>
        <begin position="671"/>
        <end position="695"/>
    </location>
</feature>
<feature type="compositionally biased region" description="Basic and acidic residues" evidence="1">
    <location>
        <begin position="380"/>
        <end position="403"/>
    </location>
</feature>
<name>A0A5A8E8V4_CAFRO</name>
<feature type="region of interest" description="Disordered" evidence="1">
    <location>
        <begin position="797"/>
        <end position="843"/>
    </location>
</feature>
<accession>A0A5A8E8V4</accession>
<feature type="compositionally biased region" description="Basic and acidic residues" evidence="1">
    <location>
        <begin position="109"/>
        <end position="148"/>
    </location>
</feature>
<organism evidence="2 3">
    <name type="scientific">Cafeteria roenbergensis</name>
    <name type="common">Marine flagellate</name>
    <dbReference type="NCBI Taxonomy" id="33653"/>
    <lineage>
        <taxon>Eukaryota</taxon>
        <taxon>Sar</taxon>
        <taxon>Stramenopiles</taxon>
        <taxon>Bigyra</taxon>
        <taxon>Opalozoa</taxon>
        <taxon>Bicosoecida</taxon>
        <taxon>Cafeteriaceae</taxon>
        <taxon>Cafeteria</taxon>
    </lineage>
</organism>
<comment type="caution">
    <text evidence="2">The sequence shown here is derived from an EMBL/GenBank/DDBJ whole genome shotgun (WGS) entry which is preliminary data.</text>
</comment>
<dbReference type="PANTHER" id="PTHR12239">
    <property type="entry name" value="PROTEIN CBG20215-RELATED"/>
    <property type="match status" value="1"/>
</dbReference>
<reference evidence="2 3" key="1">
    <citation type="submission" date="2019-07" db="EMBL/GenBank/DDBJ databases">
        <title>Genomes of Cafeteria roenbergensis.</title>
        <authorList>
            <person name="Fischer M.G."/>
            <person name="Hackl T."/>
            <person name="Roman M."/>
        </authorList>
    </citation>
    <scope>NUCLEOTIDE SEQUENCE [LARGE SCALE GENOMIC DNA]</scope>
    <source>
        <strain evidence="2 3">E4-10P</strain>
    </source>
</reference>
<dbReference type="AlphaFoldDB" id="A0A5A8E8V4"/>
<feature type="region of interest" description="Disordered" evidence="1">
    <location>
        <begin position="361"/>
        <end position="474"/>
    </location>
</feature>
<dbReference type="Proteomes" id="UP000322899">
    <property type="component" value="Unassembled WGS sequence"/>
</dbReference>
<feature type="compositionally biased region" description="Low complexity" evidence="1">
    <location>
        <begin position="723"/>
        <end position="744"/>
    </location>
</feature>
<feature type="region of interest" description="Disordered" evidence="1">
    <location>
        <begin position="506"/>
        <end position="592"/>
    </location>
</feature>
<feature type="region of interest" description="Disordered" evidence="1">
    <location>
        <begin position="717"/>
        <end position="744"/>
    </location>
</feature>
<feature type="compositionally biased region" description="Low complexity" evidence="1">
    <location>
        <begin position="205"/>
        <end position="222"/>
    </location>
</feature>
<feature type="compositionally biased region" description="Low complexity" evidence="1">
    <location>
        <begin position="179"/>
        <end position="188"/>
    </location>
</feature>
<dbReference type="InterPro" id="IPR052293">
    <property type="entry name" value="SRRP"/>
</dbReference>
<protein>
    <submittedName>
        <fullName evidence="2">Uncharacterized protein</fullName>
    </submittedName>
</protein>
<proteinExistence type="predicted"/>
<sequence>MAASVAAMEPTGSHSAELTAPEKLLFKHFEVICPKDNVRGASWASALEGIIMDTRGVKHSATREADVRDKVMAWLDGKTSHISGSFTTTKKKVKVRAPGAGRGRSVDAGGRRFDDRRGDDRRGGDRRGEPDTLSARELENRRRQREAQHVGGTAPAPVLRGAWGEGKISDKVKQSAAAAQAAKAAAAPRRARPAARAESKPAPVPLSSVAPAAAAPAGAGSKQTSTRGRGRPAGSSSTEETKEPERAAVPPKPKLSPEELAEQKKRRQLKDAAMNARRALHAAKQALEDVKRRVGGGAKGAWAAGAPGKVSDQRKAEIVVEEAQKAVDAAEAKRQAEEDRIAAVKEAKRLAEEAEKARIAAEAEAKRQAEEAAIAAKAAAEAEAKRVAEENARLAQEEADRQAAEAAAAAAEAARLAQAEEDARVAAEQQRLAEEEQRRAAEAEQRRREQEARRAEQARRAALPQAGVTFASPGLAGPTMTLQAPVARQPAQAPAGVSLGGLDGELNLMAPSTTPTASSPAPAAGLLPSSFDSQLDARTGAPPSSGGAPMGPPGHTGLGMPLGSSLGGPKPQAGPGQLAGLAPLAGSPHGHATPMAPGMAGPMQHPRFAAHPGTFEFSGQGYPPMHYGTPVMPHGGHYGMHSGHMMAPPPGAMGGFVPGTHGMGPDGRVAAAPHSGAPGAPATAHGAPATAHGAPAMGGWHASSMDSFGYGGYQHGAGHGHEAATSAAPSTSSAEAGAPSSAGHSGVPAAGFGGYYAPYGAMPYGAGAPYGYQGGYTAPMHPGYGYGRGVPSHHGLGGESYGAGSTSAAPGAPPASAPQTSARPEASRFGSLEYTATYSGNTW</sequence>
<dbReference type="PANTHER" id="PTHR12239:SF41">
    <property type="entry name" value="MEMBRANE ASSOCIATED PROTEIN, PUTATIVE-RELATED"/>
    <property type="match status" value="1"/>
</dbReference>